<evidence type="ECO:0000256" key="2">
    <source>
        <dbReference type="ARBA" id="ARBA00023125"/>
    </source>
</evidence>
<sequence length="263" mass="27609">MNREERLKAILDLLGEAGRVTVEDLVDDLDVSAATARRDLDALAEQHLLVRTRGGAIKQSVAYDLPIRYRNSMQASQKSTIGATASSLVSRGDVIGLSGGTTTTAIVDALSSRRDLMEPHPDASLTVVTNAINIAAQLALRPQVRVVVTGGVVQNHSYELFGPLAASVLAQITMDTAFIGVTAIDPVFGAMVNDEGEAAANALMAARATRALVVADSQKIGRRAFAMVGGAGLFDGIITDDGITAEQRQAFHDAGMKVITPNS</sequence>
<keyword evidence="3" id="KW-0804">Transcription</keyword>
<dbReference type="SUPFAM" id="SSF100950">
    <property type="entry name" value="NagB/RpiA/CoA transferase-like"/>
    <property type="match status" value="1"/>
</dbReference>
<reference evidence="5 6" key="1">
    <citation type="submission" date="2020-02" db="EMBL/GenBank/DDBJ databases">
        <title>Sequencing the genomes of 1000 actinobacteria strains.</title>
        <authorList>
            <person name="Klenk H.-P."/>
        </authorList>
    </citation>
    <scope>NUCLEOTIDE SEQUENCE [LARGE SCALE GENOMIC DNA]</scope>
    <source>
        <strain evidence="5 6">DSM 27960</strain>
    </source>
</reference>
<dbReference type="Gene3D" id="3.40.50.1360">
    <property type="match status" value="1"/>
</dbReference>
<dbReference type="Gene3D" id="1.10.10.10">
    <property type="entry name" value="Winged helix-like DNA-binding domain superfamily/Winged helix DNA-binding domain"/>
    <property type="match status" value="1"/>
</dbReference>
<evidence type="ECO:0000256" key="1">
    <source>
        <dbReference type="ARBA" id="ARBA00023015"/>
    </source>
</evidence>
<dbReference type="InterPro" id="IPR001034">
    <property type="entry name" value="DeoR_HTH"/>
</dbReference>
<comment type="caution">
    <text evidence="5">The sequence shown here is derived from an EMBL/GenBank/DDBJ whole genome shotgun (WGS) entry which is preliminary data.</text>
</comment>
<evidence type="ECO:0000256" key="3">
    <source>
        <dbReference type="ARBA" id="ARBA00023163"/>
    </source>
</evidence>
<evidence type="ECO:0000313" key="6">
    <source>
        <dbReference type="Proteomes" id="UP000541033"/>
    </source>
</evidence>
<dbReference type="Pfam" id="PF00455">
    <property type="entry name" value="DeoRC"/>
    <property type="match status" value="1"/>
</dbReference>
<dbReference type="SMART" id="SM00420">
    <property type="entry name" value="HTH_DEOR"/>
    <property type="match status" value="1"/>
</dbReference>
<dbReference type="InterPro" id="IPR037171">
    <property type="entry name" value="NagB/RpiA_transferase-like"/>
</dbReference>
<gene>
    <name evidence="5" type="ORF">FHX76_001695</name>
</gene>
<dbReference type="PROSITE" id="PS00894">
    <property type="entry name" value="HTH_DEOR_1"/>
    <property type="match status" value="1"/>
</dbReference>
<dbReference type="PROSITE" id="PS51000">
    <property type="entry name" value="HTH_DEOR_2"/>
    <property type="match status" value="1"/>
</dbReference>
<accession>A0A7X5TUQ2</accession>
<dbReference type="PRINTS" id="PR00037">
    <property type="entry name" value="HTHLACR"/>
</dbReference>
<dbReference type="InterPro" id="IPR050313">
    <property type="entry name" value="Carb_Metab_HTH_regulators"/>
</dbReference>
<dbReference type="AlphaFoldDB" id="A0A7X5TUQ2"/>
<dbReference type="GO" id="GO:0003677">
    <property type="term" value="F:DNA binding"/>
    <property type="evidence" value="ECO:0007669"/>
    <property type="project" value="UniProtKB-KW"/>
</dbReference>
<organism evidence="5 6">
    <name type="scientific">Lysinibacter cavernae</name>
    <dbReference type="NCBI Taxonomy" id="1640652"/>
    <lineage>
        <taxon>Bacteria</taxon>
        <taxon>Bacillati</taxon>
        <taxon>Actinomycetota</taxon>
        <taxon>Actinomycetes</taxon>
        <taxon>Micrococcales</taxon>
        <taxon>Microbacteriaceae</taxon>
        <taxon>Lysinibacter</taxon>
    </lineage>
</organism>
<dbReference type="RefSeq" id="WP_167149761.1">
    <property type="nucleotide sequence ID" value="NZ_JAAMOX010000001.1"/>
</dbReference>
<keyword evidence="6" id="KW-1185">Reference proteome</keyword>
<dbReference type="InterPro" id="IPR018356">
    <property type="entry name" value="Tscrpt_reg_HTH_DeoR_CS"/>
</dbReference>
<dbReference type="SUPFAM" id="SSF46785">
    <property type="entry name" value="Winged helix' DNA-binding domain"/>
    <property type="match status" value="1"/>
</dbReference>
<dbReference type="InterPro" id="IPR014036">
    <property type="entry name" value="DeoR-like_C"/>
</dbReference>
<feature type="domain" description="HTH deoR-type" evidence="4">
    <location>
        <begin position="3"/>
        <end position="58"/>
    </location>
</feature>
<name>A0A7X5TUQ2_9MICO</name>
<dbReference type="InterPro" id="IPR036390">
    <property type="entry name" value="WH_DNA-bd_sf"/>
</dbReference>
<protein>
    <submittedName>
        <fullName evidence="5">DeoR family transcriptional regulator of aga operon</fullName>
    </submittedName>
</protein>
<evidence type="ECO:0000313" key="5">
    <source>
        <dbReference type="EMBL" id="NIH53827.1"/>
    </source>
</evidence>
<dbReference type="SMART" id="SM01134">
    <property type="entry name" value="DeoRC"/>
    <property type="match status" value="1"/>
</dbReference>
<dbReference type="EMBL" id="JAAMOX010000001">
    <property type="protein sequence ID" value="NIH53827.1"/>
    <property type="molecule type" value="Genomic_DNA"/>
</dbReference>
<dbReference type="Proteomes" id="UP000541033">
    <property type="component" value="Unassembled WGS sequence"/>
</dbReference>
<dbReference type="Pfam" id="PF08220">
    <property type="entry name" value="HTH_DeoR"/>
    <property type="match status" value="1"/>
</dbReference>
<evidence type="ECO:0000259" key="4">
    <source>
        <dbReference type="PROSITE" id="PS51000"/>
    </source>
</evidence>
<proteinExistence type="predicted"/>
<keyword evidence="1" id="KW-0805">Transcription regulation</keyword>
<dbReference type="PANTHER" id="PTHR30363">
    <property type="entry name" value="HTH-TYPE TRANSCRIPTIONAL REGULATOR SRLR-RELATED"/>
    <property type="match status" value="1"/>
</dbReference>
<dbReference type="GO" id="GO:0003700">
    <property type="term" value="F:DNA-binding transcription factor activity"/>
    <property type="evidence" value="ECO:0007669"/>
    <property type="project" value="InterPro"/>
</dbReference>
<dbReference type="InterPro" id="IPR036388">
    <property type="entry name" value="WH-like_DNA-bd_sf"/>
</dbReference>
<keyword evidence="2" id="KW-0238">DNA-binding</keyword>
<dbReference type="PANTHER" id="PTHR30363:SF44">
    <property type="entry name" value="AGA OPERON TRANSCRIPTIONAL REPRESSOR-RELATED"/>
    <property type="match status" value="1"/>
</dbReference>